<sequence>MMKTIGLGIVSMVAAVCLFWTATIPVKASFYNDDLNAALRSAPQGIHLQDFFEVSQSDRNRAEVIDSTNPQTLGTQVVKITDGRSQIGGIWSRDNMRFNLRHDQTVSMWLYFGNLGNAQEELNHAGDGMAFVLQNDKRGSKAAPDFGKSSPFGETLGVWGVDNKPSQWLFDTIQQNLAKSAIQNSWALEFDTFINNSNDRDQAGTGNSFDLDENPGRIQRPHIASNYPAQPDSYHIYNRIWGMGSSLYAGLIHNGLIQGNDFNFLSDARWHHLTIRYHPDSENSDLATMSYSFDDHSLARESVTRDVRINRKIIDPDHNKDALWGFTGSTGSAWENNLVVFDTVPNLVDADASVELKDNDHLVKAGDVLEHGDPVSLQYNLKYANGTTDWHDIKALLNLPGKIRFATATLTYANGSTQELSGLDLKASTITHQLQQNLSDDNPSAKIVLTGKVKDESGTEPEQTSVFTGTEAVAQATLPSFKVHGTNNMSLTLEKSKDTAVDGSKQALIKGQLDLSHTQFTAKDIHLESRLNGDSQPDQGVTLLDDAGHFNYRVPANTLREGDNQLAITAVDTANNQSNEVAVSVPAHYSKDPSRGTVEFTSASPAVDFVGRLSGTSALIPTASKAELTITDTRPVGNKWALQATATSLTTDKDQRHLAGAMAYVTTWGKTLTLSDDAQIVAEHEKNTGSNDSTNVAADWQGLRGLMLQLNAGAQQGNYTGKITWSLDDVPEV</sequence>
<gene>
    <name evidence="1" type="ORF">ACFQET_08155</name>
</gene>
<accession>A0ABW1TNQ1</accession>
<organism evidence="1 2">
    <name type="scientific">Levilactobacillus tangyuanensis</name>
    <dbReference type="NCBI Taxonomy" id="2486021"/>
    <lineage>
        <taxon>Bacteria</taxon>
        <taxon>Bacillati</taxon>
        <taxon>Bacillota</taxon>
        <taxon>Bacilli</taxon>
        <taxon>Lactobacillales</taxon>
        <taxon>Lactobacillaceae</taxon>
        <taxon>Levilactobacillus</taxon>
    </lineage>
</organism>
<protein>
    <recommendedName>
        <fullName evidence="3">WxL domain-containing protein</fullName>
    </recommendedName>
</protein>
<evidence type="ECO:0000313" key="1">
    <source>
        <dbReference type="EMBL" id="MFC6275481.1"/>
    </source>
</evidence>
<name>A0ABW1TNQ1_9LACO</name>
<dbReference type="Gene3D" id="2.60.120.200">
    <property type="match status" value="1"/>
</dbReference>
<dbReference type="RefSeq" id="WP_125642101.1">
    <property type="nucleotide sequence ID" value="NZ_JBHSSJ010000010.1"/>
</dbReference>
<dbReference type="SUPFAM" id="SSF49899">
    <property type="entry name" value="Concanavalin A-like lectins/glucanases"/>
    <property type="match status" value="1"/>
</dbReference>
<comment type="caution">
    <text evidence="1">The sequence shown here is derived from an EMBL/GenBank/DDBJ whole genome shotgun (WGS) entry which is preliminary data.</text>
</comment>
<reference evidence="2" key="1">
    <citation type="journal article" date="2019" name="Int. J. Syst. Evol. Microbiol.">
        <title>The Global Catalogue of Microorganisms (GCM) 10K type strain sequencing project: providing services to taxonomists for standard genome sequencing and annotation.</title>
        <authorList>
            <consortium name="The Broad Institute Genomics Platform"/>
            <consortium name="The Broad Institute Genome Sequencing Center for Infectious Disease"/>
            <person name="Wu L."/>
            <person name="Ma J."/>
        </authorList>
    </citation>
    <scope>NUCLEOTIDE SEQUENCE [LARGE SCALE GENOMIC DNA]</scope>
    <source>
        <strain evidence="2">CCM 8907</strain>
    </source>
</reference>
<keyword evidence="2" id="KW-1185">Reference proteome</keyword>
<evidence type="ECO:0000313" key="2">
    <source>
        <dbReference type="Proteomes" id="UP001596191"/>
    </source>
</evidence>
<dbReference type="InterPro" id="IPR013320">
    <property type="entry name" value="ConA-like_dom_sf"/>
</dbReference>
<proteinExistence type="predicted"/>
<evidence type="ECO:0008006" key="3">
    <source>
        <dbReference type="Google" id="ProtNLM"/>
    </source>
</evidence>
<dbReference type="Proteomes" id="UP001596191">
    <property type="component" value="Unassembled WGS sequence"/>
</dbReference>
<dbReference type="EMBL" id="JBHSSJ010000010">
    <property type="protein sequence ID" value="MFC6275481.1"/>
    <property type="molecule type" value="Genomic_DNA"/>
</dbReference>